<dbReference type="PIRSF" id="PIRSF016202">
    <property type="entry name" value="PH1107"/>
    <property type="match status" value="1"/>
</dbReference>
<dbReference type="Pfam" id="PF04041">
    <property type="entry name" value="Glyco_hydro_130"/>
    <property type="match status" value="1"/>
</dbReference>
<keyword evidence="4" id="KW-0378">Hydrolase</keyword>
<evidence type="ECO:0000256" key="1">
    <source>
        <dbReference type="ARBA" id="ARBA00022676"/>
    </source>
</evidence>
<dbReference type="GO" id="GO:0016757">
    <property type="term" value="F:glycosyltransferase activity"/>
    <property type="evidence" value="ECO:0007669"/>
    <property type="project" value="UniProtKB-KW"/>
</dbReference>
<dbReference type="PANTHER" id="PTHR34106">
    <property type="entry name" value="GLYCOSIDASE"/>
    <property type="match status" value="1"/>
</dbReference>
<organism evidence="4">
    <name type="scientific">uncultured bacterium contig00014</name>
    <dbReference type="NCBI Taxonomy" id="1181505"/>
    <lineage>
        <taxon>Bacteria</taxon>
        <taxon>environmental samples</taxon>
    </lineage>
</organism>
<dbReference type="InterPro" id="IPR023296">
    <property type="entry name" value="Glyco_hydro_beta-prop_sf"/>
</dbReference>
<dbReference type="CDD" id="cd08993">
    <property type="entry name" value="GH130"/>
    <property type="match status" value="1"/>
</dbReference>
<comment type="similarity">
    <text evidence="3">Belongs to the glycosyl hydrolase 130 family.</text>
</comment>
<reference evidence="4" key="1">
    <citation type="submission" date="2012-03" db="EMBL/GenBank/DDBJ databases">
        <title>Functional metagenomics reveals considerable lignocellulase gene clusters in the gut microbiome of a wood-feeding higher termite.</title>
        <authorList>
            <person name="Liu N."/>
        </authorList>
    </citation>
    <scope>NUCLEOTIDE SEQUENCE</scope>
</reference>
<dbReference type="PANTHER" id="PTHR34106:SF1">
    <property type="entry name" value="1,4-BETA-MANNOSYL-N-ACETYLGLUCOSAMINE PHOSPHORYLASE"/>
    <property type="match status" value="1"/>
</dbReference>
<keyword evidence="1" id="KW-0328">Glycosyltransferase</keyword>
<evidence type="ECO:0000256" key="2">
    <source>
        <dbReference type="ARBA" id="ARBA00022679"/>
    </source>
</evidence>
<evidence type="ECO:0000256" key="3">
    <source>
        <dbReference type="ARBA" id="ARBA00024356"/>
    </source>
</evidence>
<dbReference type="AlphaFoldDB" id="A0A806KJL0"/>
<proteinExistence type="inferred from homology"/>
<accession>A0A806KJL0</accession>
<sequence>MNILINAQSLPNIPWEEPGKVNRERSPLWRYSGNPVIPRNLTTHSNSIFNSAVVPFKDGFAGVFRCDDTSRHMDIHAGKSEDGINWTIEDKPIEFIKTHADLPDSEYKYDPRVVYVEDRFYIIWCNGYHGPCIGMGYTQDFKEFYQMESATMPYNRNGVLFPRKIGGNYAMFTRPSDTGHTPFGDIVYSESQDLVFWGKHRHVMSPDRSSKSAWQSTKIGAGPAPIETSEGWLLFYHGVLTSCNGFVYSFGAALLDLDKPWKVIVRSRPYLISPQEIYECVGDVPNVAFPCAALADGDTGRLAIYYGCADTVTGLVFCMADEVVDFIKKNPL</sequence>
<protein>
    <submittedName>
        <fullName evidence="4">COG2152 predicted glycoside hydrolase</fullName>
    </submittedName>
</protein>
<dbReference type="InterPro" id="IPR007184">
    <property type="entry name" value="Mannoside_phosphorylase"/>
</dbReference>
<keyword evidence="2" id="KW-0808">Transferase</keyword>
<dbReference type="EMBL" id="JQ844230">
    <property type="protein sequence ID" value="AGS53354.1"/>
    <property type="molecule type" value="Genomic_DNA"/>
</dbReference>
<dbReference type="SUPFAM" id="SSF75005">
    <property type="entry name" value="Arabinanase/levansucrase/invertase"/>
    <property type="match status" value="1"/>
</dbReference>
<dbReference type="Gene3D" id="2.115.10.20">
    <property type="entry name" value="Glycosyl hydrolase domain, family 43"/>
    <property type="match status" value="1"/>
</dbReference>
<dbReference type="GO" id="GO:0016787">
    <property type="term" value="F:hydrolase activity"/>
    <property type="evidence" value="ECO:0007669"/>
    <property type="project" value="UniProtKB-KW"/>
</dbReference>
<name>A0A806KJL0_9BACT</name>
<evidence type="ECO:0000313" key="4">
    <source>
        <dbReference type="EMBL" id="AGS53354.1"/>
    </source>
</evidence>